<evidence type="ECO:0000313" key="2">
    <source>
        <dbReference type="EMBL" id="CAK0790771.1"/>
    </source>
</evidence>
<evidence type="ECO:0000256" key="1">
    <source>
        <dbReference type="SAM" id="MobiDB-lite"/>
    </source>
</evidence>
<reference evidence="2" key="1">
    <citation type="submission" date="2023-10" db="EMBL/GenBank/DDBJ databases">
        <authorList>
            <person name="Chen Y."/>
            <person name="Shah S."/>
            <person name="Dougan E. K."/>
            <person name="Thang M."/>
            <person name="Chan C."/>
        </authorList>
    </citation>
    <scope>NUCLEOTIDE SEQUENCE [LARGE SCALE GENOMIC DNA]</scope>
</reference>
<keyword evidence="3" id="KW-1185">Reference proteome</keyword>
<gene>
    <name evidence="2" type="ORF">PCOR1329_LOCUS1966</name>
</gene>
<sequence>MVISGQRCMLSLTERGGPWTLLGSGATMGSAPNCASPRAKFCGCVGSRASAAVELGREIRDRRGDLRGEAGPPAGGVRREARAGRRPPPVEARQKLGPEGQNNHRHRHARIPRGPLGGDAAARRAAAASLGALGLLVRLVVGLVPGPLQQRLLGEDVHGAGLVLGRR</sequence>
<name>A0ABN9PD32_9DINO</name>
<dbReference type="EMBL" id="CAUYUJ010000481">
    <property type="protein sequence ID" value="CAK0790771.1"/>
    <property type="molecule type" value="Genomic_DNA"/>
</dbReference>
<organism evidence="2 3">
    <name type="scientific">Prorocentrum cordatum</name>
    <dbReference type="NCBI Taxonomy" id="2364126"/>
    <lineage>
        <taxon>Eukaryota</taxon>
        <taxon>Sar</taxon>
        <taxon>Alveolata</taxon>
        <taxon>Dinophyceae</taxon>
        <taxon>Prorocentrales</taxon>
        <taxon>Prorocentraceae</taxon>
        <taxon>Prorocentrum</taxon>
    </lineage>
</organism>
<accession>A0ABN9PD32</accession>
<feature type="region of interest" description="Disordered" evidence="1">
    <location>
        <begin position="63"/>
        <end position="118"/>
    </location>
</feature>
<protein>
    <submittedName>
        <fullName evidence="2">Uncharacterized protein</fullName>
    </submittedName>
</protein>
<proteinExistence type="predicted"/>
<evidence type="ECO:0000313" key="3">
    <source>
        <dbReference type="Proteomes" id="UP001189429"/>
    </source>
</evidence>
<dbReference type="Proteomes" id="UP001189429">
    <property type="component" value="Unassembled WGS sequence"/>
</dbReference>
<comment type="caution">
    <text evidence="2">The sequence shown here is derived from an EMBL/GenBank/DDBJ whole genome shotgun (WGS) entry which is preliminary data.</text>
</comment>